<dbReference type="AlphaFoldDB" id="A0A9Q6LSU7"/>
<keyword evidence="2" id="KW-1185">Reference proteome</keyword>
<dbReference type="Proteomes" id="UP000422232">
    <property type="component" value="Chromosome"/>
</dbReference>
<organism evidence="1 2">
    <name type="scientific">Piscirickettsia salmonis</name>
    <dbReference type="NCBI Taxonomy" id="1238"/>
    <lineage>
        <taxon>Bacteria</taxon>
        <taxon>Pseudomonadati</taxon>
        <taxon>Pseudomonadota</taxon>
        <taxon>Gammaproteobacteria</taxon>
        <taxon>Thiotrichales</taxon>
        <taxon>Piscirickettsiaceae</taxon>
        <taxon>Piscirickettsia</taxon>
    </lineage>
</organism>
<protein>
    <submittedName>
        <fullName evidence="1">Uncharacterized protein</fullName>
    </submittedName>
</protein>
<gene>
    <name evidence="1" type="ORF">Psal009_02102</name>
</gene>
<accession>A0A9Q6LSU7</accession>
<sequence length="57" mass="5912">MAKPILPLSSSAASAVPPDAARLLEIAALAAAEIRMEARIIARQAQAQLDDTTEGEP</sequence>
<dbReference type="RefSeq" id="WP_016211838.1">
    <property type="nucleotide sequence ID" value="NZ_CP012413.1"/>
</dbReference>
<proteinExistence type="predicted"/>
<evidence type="ECO:0000313" key="2">
    <source>
        <dbReference type="Proteomes" id="UP000422232"/>
    </source>
</evidence>
<dbReference type="GeneID" id="66741282"/>
<dbReference type="EMBL" id="CP038908">
    <property type="protein sequence ID" value="QGO06196.1"/>
    <property type="molecule type" value="Genomic_DNA"/>
</dbReference>
<evidence type="ECO:0000313" key="1">
    <source>
        <dbReference type="EMBL" id="QGO06196.1"/>
    </source>
</evidence>
<reference evidence="1 2" key="1">
    <citation type="submission" date="2019-04" db="EMBL/GenBank/DDBJ databases">
        <title>Complete genome sequencing of Piscirickettsia salmonis strain Psal-009.</title>
        <authorList>
            <person name="Schober I."/>
            <person name="Bunk B."/>
            <person name="Sproer C."/>
            <person name="Carril G.P."/>
            <person name="Riedel T."/>
            <person name="Flores-Herrera P.A."/>
            <person name="Nourdin-Galindo G."/>
            <person name="Marshall S.H."/>
            <person name="Overmann J."/>
        </authorList>
    </citation>
    <scope>NUCLEOTIDE SEQUENCE [LARGE SCALE GENOMIC DNA]</scope>
    <source>
        <strain evidence="1 2">Psal-009</strain>
    </source>
</reference>
<name>A0A9Q6LSU7_PISSA</name>